<dbReference type="PANTHER" id="PTHR43236">
    <property type="entry name" value="ANTITOXIN HIGA1"/>
    <property type="match status" value="1"/>
</dbReference>
<proteinExistence type="predicted"/>
<dbReference type="Pfam" id="PF06114">
    <property type="entry name" value="Peptidase_M78"/>
    <property type="match status" value="1"/>
</dbReference>
<feature type="domain" description="IrrE N-terminal-like" evidence="1">
    <location>
        <begin position="196"/>
        <end position="296"/>
    </location>
</feature>
<organism evidence="2">
    <name type="scientific">Mycolicibacterium sp. CBMA 213</name>
    <dbReference type="NCBI Taxonomy" id="1968788"/>
    <lineage>
        <taxon>Bacteria</taxon>
        <taxon>Bacillati</taxon>
        <taxon>Actinomycetota</taxon>
        <taxon>Actinomycetes</taxon>
        <taxon>Mycobacteriales</taxon>
        <taxon>Mycobacteriaceae</taxon>
        <taxon>Mycolicibacterium</taxon>
    </lineage>
</organism>
<dbReference type="InterPro" id="IPR052345">
    <property type="entry name" value="Rad_response_metalloprotease"/>
</dbReference>
<dbReference type="InterPro" id="IPR010359">
    <property type="entry name" value="IrrE_HExxH"/>
</dbReference>
<accession>A0A343VRQ3</accession>
<dbReference type="AlphaFoldDB" id="A0A343VRQ3"/>
<evidence type="ECO:0000259" key="1">
    <source>
        <dbReference type="Pfam" id="PF06114"/>
    </source>
</evidence>
<sequence length="411" mass="45678">MTDPIASAVDTVAVYGHRVRQARIMRGKTAAAITRELGWKSARLYRLEKTLTATVSATECENMVAALGFPRSFFTASPTCRVYPSDLLFPFPARVMSLTEKEYLAEFAALAGEFLDELNARTALPPVRLPALPAELQAERAARMVRQAWGVELNAPIEDLTREIERSGVTIIVRRTLIPSAKRIFGDEDSTGKLDKHLGYSVRTGKLGGRPLIVMRQSRSWERTRWALAHEIGHLALHGHGHVSGAKEEQANVFASELLAPAEVLASEVSRAPSLGDLWPVKAKWGISVGALLRHLYVSELLDRKRFESLQRQLYSRVNPDTDTTWGRVEPGWNDREVERPRLVSKWVEIGLSARSAAMLAPYGLPWPQDMLEEFLYGQRSQANGVAPAVWRRGGGQVVPLRPGNGFRVTT</sequence>
<protein>
    <recommendedName>
        <fullName evidence="1">IrrE N-terminal-like domain-containing protein</fullName>
    </recommendedName>
</protein>
<evidence type="ECO:0000313" key="2">
    <source>
        <dbReference type="EMBL" id="AVN58577.1"/>
    </source>
</evidence>
<dbReference type="RefSeq" id="WP_155922006.1">
    <property type="nucleotide sequence ID" value="NZ_MZMR01000001.1"/>
</dbReference>
<dbReference type="PANTHER" id="PTHR43236:SF1">
    <property type="entry name" value="BLL7220 PROTEIN"/>
    <property type="match status" value="1"/>
</dbReference>
<geneLocation type="plasmid" evidence="2">
    <name>pCBMA213_1</name>
</geneLocation>
<name>A0A343VRQ3_9MYCO</name>
<dbReference type="EMBL" id="MF600313">
    <property type="protein sequence ID" value="AVN58577.1"/>
    <property type="molecule type" value="Genomic_DNA"/>
</dbReference>
<dbReference type="Gene3D" id="1.10.10.2910">
    <property type="match status" value="1"/>
</dbReference>
<reference evidence="2" key="1">
    <citation type="journal article" date="2018" name="Front. Microbiol.">
        <title>Beyond the Limits: tRNA Array Units in Mycobacterium Genomes.</title>
        <authorList>
            <person name="Morgado S.M."/>
            <person name="Vicente A.C."/>
        </authorList>
    </citation>
    <scope>NUCLEOTIDE SEQUENCE</scope>
    <source>
        <strain evidence="2">CBMA 213</strain>
        <plasmid evidence="2">pCBMA213_1</plasmid>
    </source>
</reference>
<gene>
    <name evidence="2" type="ORF">B5P44_p00282</name>
</gene>
<keyword evidence="2" id="KW-0614">Plasmid</keyword>